<dbReference type="PANTHER" id="PTHR33744">
    <property type="entry name" value="CARBOHYDRATE DIACID REGULATOR"/>
    <property type="match status" value="1"/>
</dbReference>
<dbReference type="Pfam" id="PF13556">
    <property type="entry name" value="HTH_30"/>
    <property type="match status" value="1"/>
</dbReference>
<accession>A0A1E4R3E7</accession>
<dbReference type="Gene3D" id="1.10.10.2840">
    <property type="entry name" value="PucR C-terminal helix-turn-helix domain"/>
    <property type="match status" value="1"/>
</dbReference>
<comment type="caution">
    <text evidence="2">The sequence shown here is derived from an EMBL/GenBank/DDBJ whole genome shotgun (WGS) entry which is preliminary data.</text>
</comment>
<dbReference type="RefSeq" id="WP_069480160.1">
    <property type="nucleotide sequence ID" value="NZ_KV766182.1"/>
</dbReference>
<dbReference type="InterPro" id="IPR051448">
    <property type="entry name" value="CdaR-like_regulators"/>
</dbReference>
<dbReference type="InterPro" id="IPR025736">
    <property type="entry name" value="PucR_C-HTH_dom"/>
</dbReference>
<evidence type="ECO:0000259" key="1">
    <source>
        <dbReference type="Pfam" id="PF13556"/>
    </source>
</evidence>
<dbReference type="PANTHER" id="PTHR33744:SF15">
    <property type="entry name" value="CARBOHYDRATE DIACID REGULATOR"/>
    <property type="match status" value="1"/>
</dbReference>
<protein>
    <recommendedName>
        <fullName evidence="1">PucR C-terminal helix-turn-helix domain-containing protein</fullName>
    </recommendedName>
</protein>
<dbReference type="InterPro" id="IPR009057">
    <property type="entry name" value="Homeodomain-like_sf"/>
</dbReference>
<gene>
    <name evidence="2" type="ORF">BG258_03145</name>
</gene>
<name>A0A1E4R3E7_9BACI</name>
<sequence>MNLNLKALFPSYRYFRSKPTQLSHDSHIFYHHETKEWFSISKHEVSQRDYEWLTVFYTEVTSSLVQASDLWYEFIYSNGDIPSKLTFNKARVIQITFINENPPLEALKEALYNFFQEDTVFLQVAKNQFLLIEPEKHSIREKEDFIALIRTIEADFYVRIHLYLGEFYAINQDFSIKFQREAQWFKECLHLRFAEPYYSFQTIFPILLTEQLPTSILKFIEEQIIIPLRSDKELLETVKTFCECGFNISMTSKKLHMHRNTLTYRLSKFQEITNIHIKNLDGVILVYFASYLWSFLQNAQK</sequence>
<reference evidence="2 3" key="1">
    <citation type="submission" date="2016-09" db="EMBL/GenBank/DDBJ databases">
        <title>Draft genome sequence of the soil isolate, Lysinibacillus fusiformis M5, a potential hypoxanthine producer.</title>
        <authorList>
            <person name="Gallegos-Monterrosa R."/>
            <person name="Maroti G."/>
            <person name="Balint B."/>
            <person name="Kovacs A.T."/>
        </authorList>
    </citation>
    <scope>NUCLEOTIDE SEQUENCE [LARGE SCALE GENOMIC DNA]</scope>
    <source>
        <strain evidence="2 3">M5</strain>
    </source>
</reference>
<proteinExistence type="predicted"/>
<feature type="domain" description="PucR C-terminal helix-turn-helix" evidence="1">
    <location>
        <begin position="234"/>
        <end position="289"/>
    </location>
</feature>
<dbReference type="AlphaFoldDB" id="A0A1E4R3E7"/>
<evidence type="ECO:0000313" key="3">
    <source>
        <dbReference type="Proteomes" id="UP000094784"/>
    </source>
</evidence>
<dbReference type="Proteomes" id="UP000094784">
    <property type="component" value="Unassembled WGS sequence"/>
</dbReference>
<dbReference type="SUPFAM" id="SSF46689">
    <property type="entry name" value="Homeodomain-like"/>
    <property type="match status" value="1"/>
</dbReference>
<dbReference type="InterPro" id="IPR042070">
    <property type="entry name" value="PucR_C-HTH_sf"/>
</dbReference>
<organism evidence="2 3">
    <name type="scientific">Lysinibacillus fusiformis</name>
    <dbReference type="NCBI Taxonomy" id="28031"/>
    <lineage>
        <taxon>Bacteria</taxon>
        <taxon>Bacillati</taxon>
        <taxon>Bacillota</taxon>
        <taxon>Bacilli</taxon>
        <taxon>Bacillales</taxon>
        <taxon>Bacillaceae</taxon>
        <taxon>Lysinibacillus</taxon>
    </lineage>
</organism>
<evidence type="ECO:0000313" key="2">
    <source>
        <dbReference type="EMBL" id="ODV54951.1"/>
    </source>
</evidence>
<dbReference type="OrthoDB" id="143422at2"/>
<dbReference type="EMBL" id="MECQ01000001">
    <property type="protein sequence ID" value="ODV54951.1"/>
    <property type="molecule type" value="Genomic_DNA"/>
</dbReference>